<feature type="chain" id="PRO_5047536937" description="Intracellular proteinase inhibitor BsuPI domain-containing protein" evidence="2">
    <location>
        <begin position="22"/>
        <end position="311"/>
    </location>
</feature>
<gene>
    <name evidence="4" type="ORF">ABID56_001493</name>
</gene>
<feature type="domain" description="Intracellular proteinase inhibitor BsuPI" evidence="3">
    <location>
        <begin position="61"/>
        <end position="162"/>
    </location>
</feature>
<feature type="signal peptide" evidence="2">
    <location>
        <begin position="1"/>
        <end position="21"/>
    </location>
</feature>
<accession>A0ABV2KUZ4</accession>
<sequence length="311" mass="34163">MTKWMVTWVMLGLFLMLAACNGGNEASQGDDTSGANEDHQEPSEEEQDGSDADIDALLDQLTFDASASVDGGRVKFEMALSNDGDEALDLTFSSGQKFEVVVTNPETNEGVYRYSASQMFTEAIETMTIEAGETVEFSDTWLVSESASQVSDGTYEATIELVPTHVNDMELDGTPLSQTVQFDLTSANVEADENPLESEDNENSGASDEQTTGETDSFVRHFNVEGSDGTYSISGEVNAQSDTLQYYVEDGHYVLVNETLELEEVDGWQSFSMDVTIEEMPEYGAITLYLFETDESGNPSREFFETLETIE</sequence>
<reference evidence="4 5" key="1">
    <citation type="submission" date="2024-06" db="EMBL/GenBank/DDBJ databases">
        <title>Genomic Encyclopedia of Type Strains, Phase IV (KMG-IV): sequencing the most valuable type-strain genomes for metagenomic binning, comparative biology and taxonomic classification.</title>
        <authorList>
            <person name="Goeker M."/>
        </authorList>
    </citation>
    <scope>NUCLEOTIDE SEQUENCE [LARGE SCALE GENOMIC DNA]</scope>
    <source>
        <strain evidence="4 5">DSM 23520</strain>
    </source>
</reference>
<evidence type="ECO:0000313" key="4">
    <source>
        <dbReference type="EMBL" id="MET3683398.1"/>
    </source>
</evidence>
<feature type="compositionally biased region" description="Polar residues" evidence="1">
    <location>
        <begin position="25"/>
        <end position="35"/>
    </location>
</feature>
<dbReference type="InterPro" id="IPR020481">
    <property type="entry name" value="Intracell_prot_inh_BsuPI"/>
</dbReference>
<proteinExistence type="predicted"/>
<feature type="compositionally biased region" description="Polar residues" evidence="1">
    <location>
        <begin position="203"/>
        <end position="214"/>
    </location>
</feature>
<keyword evidence="5" id="KW-1185">Reference proteome</keyword>
<comment type="caution">
    <text evidence="4">The sequence shown here is derived from an EMBL/GenBank/DDBJ whole genome shotgun (WGS) entry which is preliminary data.</text>
</comment>
<dbReference type="EMBL" id="JBEPMX010000006">
    <property type="protein sequence ID" value="MET3683398.1"/>
    <property type="molecule type" value="Genomic_DNA"/>
</dbReference>
<dbReference type="PROSITE" id="PS51257">
    <property type="entry name" value="PROKAR_LIPOPROTEIN"/>
    <property type="match status" value="1"/>
</dbReference>
<keyword evidence="2" id="KW-0732">Signal</keyword>
<dbReference type="Proteomes" id="UP001549167">
    <property type="component" value="Unassembled WGS sequence"/>
</dbReference>
<dbReference type="InterPro" id="IPR038144">
    <property type="entry name" value="IPI"/>
</dbReference>
<evidence type="ECO:0000256" key="2">
    <source>
        <dbReference type="SAM" id="SignalP"/>
    </source>
</evidence>
<evidence type="ECO:0000313" key="5">
    <source>
        <dbReference type="Proteomes" id="UP001549167"/>
    </source>
</evidence>
<organism evidence="4 5">
    <name type="scientific">Alkalibacillus flavidus</name>
    <dbReference type="NCBI Taxonomy" id="546021"/>
    <lineage>
        <taxon>Bacteria</taxon>
        <taxon>Bacillati</taxon>
        <taxon>Bacillota</taxon>
        <taxon>Bacilli</taxon>
        <taxon>Bacillales</taxon>
        <taxon>Bacillaceae</taxon>
        <taxon>Alkalibacillus</taxon>
    </lineage>
</organism>
<feature type="region of interest" description="Disordered" evidence="1">
    <location>
        <begin position="25"/>
        <end position="50"/>
    </location>
</feature>
<name>A0ABV2KUZ4_9BACI</name>
<dbReference type="RefSeq" id="WP_354219976.1">
    <property type="nucleotide sequence ID" value="NZ_JBEPMX010000006.1"/>
</dbReference>
<feature type="region of interest" description="Disordered" evidence="1">
    <location>
        <begin position="190"/>
        <end position="214"/>
    </location>
</feature>
<protein>
    <recommendedName>
        <fullName evidence="3">Intracellular proteinase inhibitor BsuPI domain-containing protein</fullName>
    </recommendedName>
</protein>
<evidence type="ECO:0000259" key="3">
    <source>
        <dbReference type="Pfam" id="PF12690"/>
    </source>
</evidence>
<dbReference type="Gene3D" id="2.60.40.2360">
    <property type="entry name" value="Intracellular proteinase inhibitor BsuPI"/>
    <property type="match status" value="1"/>
</dbReference>
<feature type="compositionally biased region" description="Acidic residues" evidence="1">
    <location>
        <begin position="190"/>
        <end position="202"/>
    </location>
</feature>
<dbReference type="Pfam" id="PF12690">
    <property type="entry name" value="BsuPI"/>
    <property type="match status" value="1"/>
</dbReference>
<evidence type="ECO:0000256" key="1">
    <source>
        <dbReference type="SAM" id="MobiDB-lite"/>
    </source>
</evidence>